<protein>
    <submittedName>
        <fullName evidence="1">Uncharacterized protein</fullName>
    </submittedName>
</protein>
<organism evidence="1">
    <name type="scientific">Arundo donax</name>
    <name type="common">Giant reed</name>
    <name type="synonym">Donax arundinaceus</name>
    <dbReference type="NCBI Taxonomy" id="35708"/>
    <lineage>
        <taxon>Eukaryota</taxon>
        <taxon>Viridiplantae</taxon>
        <taxon>Streptophyta</taxon>
        <taxon>Embryophyta</taxon>
        <taxon>Tracheophyta</taxon>
        <taxon>Spermatophyta</taxon>
        <taxon>Magnoliopsida</taxon>
        <taxon>Liliopsida</taxon>
        <taxon>Poales</taxon>
        <taxon>Poaceae</taxon>
        <taxon>PACMAD clade</taxon>
        <taxon>Arundinoideae</taxon>
        <taxon>Arundineae</taxon>
        <taxon>Arundo</taxon>
    </lineage>
</organism>
<accession>A0A0A8XQY4</accession>
<proteinExistence type="predicted"/>
<reference evidence="1" key="2">
    <citation type="journal article" date="2015" name="Data Brief">
        <title>Shoot transcriptome of the giant reed, Arundo donax.</title>
        <authorList>
            <person name="Barrero R.A."/>
            <person name="Guerrero F.D."/>
            <person name="Moolhuijzen P."/>
            <person name="Goolsby J.A."/>
            <person name="Tidwell J."/>
            <person name="Bellgard S.E."/>
            <person name="Bellgard M.I."/>
        </authorList>
    </citation>
    <scope>NUCLEOTIDE SEQUENCE</scope>
    <source>
        <tissue evidence="1">Shoot tissue taken approximately 20 cm above the soil surface</tissue>
    </source>
</reference>
<reference evidence="1" key="1">
    <citation type="submission" date="2014-09" db="EMBL/GenBank/DDBJ databases">
        <authorList>
            <person name="Magalhaes I.L.F."/>
            <person name="Oliveira U."/>
            <person name="Santos F.R."/>
            <person name="Vidigal T.H.D.A."/>
            <person name="Brescovit A.D."/>
            <person name="Santos A.J."/>
        </authorList>
    </citation>
    <scope>NUCLEOTIDE SEQUENCE</scope>
    <source>
        <tissue evidence="1">Shoot tissue taken approximately 20 cm above the soil surface</tissue>
    </source>
</reference>
<dbReference type="AlphaFoldDB" id="A0A0A8XQY4"/>
<dbReference type="EMBL" id="GBRH01282792">
    <property type="protein sequence ID" value="JAD15103.1"/>
    <property type="molecule type" value="Transcribed_RNA"/>
</dbReference>
<sequence>MKWISPSSLGSATYLSIRPPLAPPGSINSLPP</sequence>
<evidence type="ECO:0000313" key="1">
    <source>
        <dbReference type="EMBL" id="JAD15103.1"/>
    </source>
</evidence>
<name>A0A0A8XQY4_ARUDO</name>